<proteinExistence type="predicted"/>
<dbReference type="SUPFAM" id="SSF56112">
    <property type="entry name" value="Protein kinase-like (PK-like)"/>
    <property type="match status" value="1"/>
</dbReference>
<accession>A0A4S4EFW0</accession>
<reference evidence="2 3" key="1">
    <citation type="journal article" date="2018" name="Proc. Natl. Acad. Sci. U.S.A.">
        <title>Draft genome sequence of Camellia sinensis var. sinensis provides insights into the evolution of the tea genome and tea quality.</title>
        <authorList>
            <person name="Wei C."/>
            <person name="Yang H."/>
            <person name="Wang S."/>
            <person name="Zhao J."/>
            <person name="Liu C."/>
            <person name="Gao L."/>
            <person name="Xia E."/>
            <person name="Lu Y."/>
            <person name="Tai Y."/>
            <person name="She G."/>
            <person name="Sun J."/>
            <person name="Cao H."/>
            <person name="Tong W."/>
            <person name="Gao Q."/>
            <person name="Li Y."/>
            <person name="Deng W."/>
            <person name="Jiang X."/>
            <person name="Wang W."/>
            <person name="Chen Q."/>
            <person name="Zhang S."/>
            <person name="Li H."/>
            <person name="Wu J."/>
            <person name="Wang P."/>
            <person name="Li P."/>
            <person name="Shi C."/>
            <person name="Zheng F."/>
            <person name="Jian J."/>
            <person name="Huang B."/>
            <person name="Shan D."/>
            <person name="Shi M."/>
            <person name="Fang C."/>
            <person name="Yue Y."/>
            <person name="Li F."/>
            <person name="Li D."/>
            <person name="Wei S."/>
            <person name="Han B."/>
            <person name="Jiang C."/>
            <person name="Yin Y."/>
            <person name="Xia T."/>
            <person name="Zhang Z."/>
            <person name="Bennetzen J.L."/>
            <person name="Zhao S."/>
            <person name="Wan X."/>
        </authorList>
    </citation>
    <scope>NUCLEOTIDE SEQUENCE [LARGE SCALE GENOMIC DNA]</scope>
    <source>
        <strain evidence="3">cv. Shuchazao</strain>
        <tissue evidence="2">Leaf</tissue>
    </source>
</reference>
<dbReference type="PANTHER" id="PTHR47976:SF66">
    <property type="entry name" value="G-TYPE LECTIN S-RECEPTOR-LIKE SERINE_THREONINE-PROTEIN KINASE SD2-5"/>
    <property type="match status" value="1"/>
</dbReference>
<sequence length="157" mass="17194">MLNGMLKDGTQIAAKSSDKLGQGMKEFFAKVETLGHIHHANLVRLIGFFAEKACRLLLISRDESHVLTTMRGTPGYIAPEWRQAKVTIKAGIYSFGIILLENDQSRRPSMSIVVKVLQGLTEVDTNINYNFTYATTSSSTVNKHASTAPPASVLSNP</sequence>
<gene>
    <name evidence="2" type="ORF">TEA_008777</name>
</gene>
<dbReference type="Gene3D" id="1.10.510.10">
    <property type="entry name" value="Transferase(Phosphotransferase) domain 1"/>
    <property type="match status" value="1"/>
</dbReference>
<evidence type="ECO:0008006" key="4">
    <source>
        <dbReference type="Google" id="ProtNLM"/>
    </source>
</evidence>
<dbReference type="STRING" id="542762.A0A4S4EFW0"/>
<dbReference type="AlphaFoldDB" id="A0A4S4EFW0"/>
<comment type="caution">
    <text evidence="2">The sequence shown here is derived from an EMBL/GenBank/DDBJ whole genome shotgun (WGS) entry which is preliminary data.</text>
</comment>
<protein>
    <recommendedName>
        <fullName evidence="4">Protein kinase domain-containing protein</fullName>
    </recommendedName>
</protein>
<dbReference type="PANTHER" id="PTHR47976">
    <property type="entry name" value="G-TYPE LECTIN S-RECEPTOR-LIKE SERINE/THREONINE-PROTEIN KINASE SD2-5"/>
    <property type="match status" value="1"/>
</dbReference>
<dbReference type="Proteomes" id="UP000306102">
    <property type="component" value="Unassembled WGS sequence"/>
</dbReference>
<dbReference type="EMBL" id="SDRB02004811">
    <property type="protein sequence ID" value="THG15309.1"/>
    <property type="molecule type" value="Genomic_DNA"/>
</dbReference>
<evidence type="ECO:0000313" key="2">
    <source>
        <dbReference type="EMBL" id="THG15309.1"/>
    </source>
</evidence>
<dbReference type="InterPro" id="IPR011009">
    <property type="entry name" value="Kinase-like_dom_sf"/>
</dbReference>
<keyword evidence="3" id="KW-1185">Reference proteome</keyword>
<dbReference type="Gene3D" id="3.30.200.20">
    <property type="entry name" value="Phosphorylase Kinase, domain 1"/>
    <property type="match status" value="1"/>
</dbReference>
<organism evidence="2 3">
    <name type="scientific">Camellia sinensis var. sinensis</name>
    <name type="common">China tea</name>
    <dbReference type="NCBI Taxonomy" id="542762"/>
    <lineage>
        <taxon>Eukaryota</taxon>
        <taxon>Viridiplantae</taxon>
        <taxon>Streptophyta</taxon>
        <taxon>Embryophyta</taxon>
        <taxon>Tracheophyta</taxon>
        <taxon>Spermatophyta</taxon>
        <taxon>Magnoliopsida</taxon>
        <taxon>eudicotyledons</taxon>
        <taxon>Gunneridae</taxon>
        <taxon>Pentapetalae</taxon>
        <taxon>asterids</taxon>
        <taxon>Ericales</taxon>
        <taxon>Theaceae</taxon>
        <taxon>Camellia</taxon>
    </lineage>
</organism>
<evidence type="ECO:0000313" key="3">
    <source>
        <dbReference type="Proteomes" id="UP000306102"/>
    </source>
</evidence>
<name>A0A4S4EFW0_CAMSN</name>
<keyword evidence="1" id="KW-0732">Signal</keyword>
<evidence type="ECO:0000256" key="1">
    <source>
        <dbReference type="ARBA" id="ARBA00022729"/>
    </source>
</evidence>
<dbReference type="InterPro" id="IPR051343">
    <property type="entry name" value="G-type_lectin_kinases/EP1-like"/>
</dbReference>